<organism evidence="6 7">
    <name type="scientific">Candidatus Adlerbacteria bacterium RIFOXYC1_FULL_48_26</name>
    <dbReference type="NCBI Taxonomy" id="1797247"/>
    <lineage>
        <taxon>Bacteria</taxon>
        <taxon>Candidatus Adleribacteriota</taxon>
    </lineage>
</organism>
<gene>
    <name evidence="6" type="ORF">A2419_03185</name>
</gene>
<dbReference type="Gene3D" id="3.30.230.10">
    <property type="match status" value="1"/>
</dbReference>
<dbReference type="GO" id="GO:0004526">
    <property type="term" value="F:ribonuclease P activity"/>
    <property type="evidence" value="ECO:0007669"/>
    <property type="project" value="InterPro"/>
</dbReference>
<keyword evidence="4" id="KW-0378">Hydrolase</keyword>
<evidence type="ECO:0000256" key="4">
    <source>
        <dbReference type="ARBA" id="ARBA00022801"/>
    </source>
</evidence>
<dbReference type="GO" id="GO:0000049">
    <property type="term" value="F:tRNA binding"/>
    <property type="evidence" value="ECO:0007669"/>
    <property type="project" value="InterPro"/>
</dbReference>
<evidence type="ECO:0000256" key="5">
    <source>
        <dbReference type="ARBA" id="ARBA00022884"/>
    </source>
</evidence>
<dbReference type="InterPro" id="IPR000100">
    <property type="entry name" value="RNase_P"/>
</dbReference>
<evidence type="ECO:0000313" key="6">
    <source>
        <dbReference type="EMBL" id="OGC88740.1"/>
    </source>
</evidence>
<keyword evidence="5" id="KW-0694">RNA-binding</keyword>
<evidence type="ECO:0000313" key="7">
    <source>
        <dbReference type="Proteomes" id="UP000176568"/>
    </source>
</evidence>
<accession>A0A1F4Y451</accession>
<dbReference type="Proteomes" id="UP000176568">
    <property type="component" value="Unassembled WGS sequence"/>
</dbReference>
<reference evidence="6 7" key="1">
    <citation type="journal article" date="2016" name="Nat. Commun.">
        <title>Thousands of microbial genomes shed light on interconnected biogeochemical processes in an aquifer system.</title>
        <authorList>
            <person name="Anantharaman K."/>
            <person name="Brown C.T."/>
            <person name="Hug L.A."/>
            <person name="Sharon I."/>
            <person name="Castelle C.J."/>
            <person name="Probst A.J."/>
            <person name="Thomas B.C."/>
            <person name="Singh A."/>
            <person name="Wilkins M.J."/>
            <person name="Karaoz U."/>
            <person name="Brodie E.L."/>
            <person name="Williams K.H."/>
            <person name="Hubbard S.S."/>
            <person name="Banfield J.F."/>
        </authorList>
    </citation>
    <scope>NUCLEOTIDE SEQUENCE [LARGE SCALE GENOMIC DNA]</scope>
</reference>
<dbReference type="InterPro" id="IPR020568">
    <property type="entry name" value="Ribosomal_Su5_D2-typ_SF"/>
</dbReference>
<dbReference type="STRING" id="1797247.A2419_03185"/>
<evidence type="ECO:0000256" key="3">
    <source>
        <dbReference type="ARBA" id="ARBA00022759"/>
    </source>
</evidence>
<dbReference type="EMBL" id="MEXB01000004">
    <property type="protein sequence ID" value="OGC88740.1"/>
    <property type="molecule type" value="Genomic_DNA"/>
</dbReference>
<protein>
    <submittedName>
        <fullName evidence="6">Uncharacterized protein</fullName>
    </submittedName>
</protein>
<proteinExistence type="predicted"/>
<keyword evidence="2" id="KW-0540">Nuclease</keyword>
<evidence type="ECO:0000256" key="2">
    <source>
        <dbReference type="ARBA" id="ARBA00022722"/>
    </source>
</evidence>
<sequence>MLPKRRRLSAREVKDVLAAGRSRRASLLSAKYVTGSNVLRASAVVSKKVAKKAVERNRLRRALYRALTAYKGTGTAVIFIQKVPAGPLTPAFLNDLVVLLKN</sequence>
<keyword evidence="3" id="KW-0255">Endonuclease</keyword>
<dbReference type="AlphaFoldDB" id="A0A1F4Y451"/>
<name>A0A1F4Y451_9BACT</name>
<comment type="caution">
    <text evidence="6">The sequence shown here is derived from an EMBL/GenBank/DDBJ whole genome shotgun (WGS) entry which is preliminary data.</text>
</comment>
<dbReference type="SUPFAM" id="SSF54211">
    <property type="entry name" value="Ribosomal protein S5 domain 2-like"/>
    <property type="match status" value="1"/>
</dbReference>
<evidence type="ECO:0000256" key="1">
    <source>
        <dbReference type="ARBA" id="ARBA00022694"/>
    </source>
</evidence>
<keyword evidence="1" id="KW-0819">tRNA processing</keyword>
<dbReference type="Pfam" id="PF00825">
    <property type="entry name" value="Ribonuclease_P"/>
    <property type="match status" value="1"/>
</dbReference>
<dbReference type="InterPro" id="IPR014721">
    <property type="entry name" value="Ribsml_uS5_D2-typ_fold_subgr"/>
</dbReference>
<dbReference type="GO" id="GO:0008033">
    <property type="term" value="P:tRNA processing"/>
    <property type="evidence" value="ECO:0007669"/>
    <property type="project" value="UniProtKB-KW"/>
</dbReference>